<keyword evidence="11" id="KW-1185">Reference proteome</keyword>
<feature type="region of interest" description="Disordered" evidence="6">
    <location>
        <begin position="235"/>
        <end position="271"/>
    </location>
</feature>
<evidence type="ECO:0008006" key="12">
    <source>
        <dbReference type="Google" id="ProtNLM"/>
    </source>
</evidence>
<name>A0ABP9Z9Y5_9FUNG</name>
<keyword evidence="2" id="KW-0597">Phosphoprotein</keyword>
<dbReference type="SUPFAM" id="SSF46785">
    <property type="entry name" value="Winged helix' DNA-binding domain"/>
    <property type="match status" value="1"/>
</dbReference>
<feature type="domain" description="B-block binding subunit of TFIIIC" evidence="7">
    <location>
        <begin position="79"/>
        <end position="146"/>
    </location>
</feature>
<evidence type="ECO:0000259" key="7">
    <source>
        <dbReference type="Pfam" id="PF04182"/>
    </source>
</evidence>
<dbReference type="Gene3D" id="1.10.10.10">
    <property type="entry name" value="Winged helix-like DNA-binding domain superfamily/Winged helix DNA-binding domain"/>
    <property type="match status" value="1"/>
</dbReference>
<feature type="compositionally biased region" description="Polar residues" evidence="6">
    <location>
        <begin position="647"/>
        <end position="660"/>
    </location>
</feature>
<dbReference type="PANTHER" id="PTHR15180">
    <property type="entry name" value="GENERAL TRANSCRIPTION FACTOR 3C POLYPEPTIDE 1"/>
    <property type="match status" value="1"/>
</dbReference>
<gene>
    <name evidence="10" type="ORF">MFLAVUS_009411</name>
</gene>
<evidence type="ECO:0000259" key="9">
    <source>
        <dbReference type="Pfam" id="PF24101"/>
    </source>
</evidence>
<dbReference type="InterPro" id="IPR046488">
    <property type="entry name" value="Sfc3/Tfc3_C"/>
</dbReference>
<dbReference type="InterPro" id="IPR011991">
    <property type="entry name" value="ArsR-like_HTH"/>
</dbReference>
<accession>A0ABP9Z9Y5</accession>
<feature type="compositionally biased region" description="Basic and acidic residues" evidence="6">
    <location>
        <begin position="480"/>
        <end position="500"/>
    </location>
</feature>
<dbReference type="EMBL" id="BAABUK010000028">
    <property type="protein sequence ID" value="GAA5815892.1"/>
    <property type="molecule type" value="Genomic_DNA"/>
</dbReference>
<proteinExistence type="predicted"/>
<feature type="region of interest" description="Disordered" evidence="6">
    <location>
        <begin position="409"/>
        <end position="585"/>
    </location>
</feature>
<comment type="subcellular location">
    <subcellularLocation>
        <location evidence="1">Nucleus</location>
    </subcellularLocation>
</comment>
<evidence type="ECO:0000256" key="5">
    <source>
        <dbReference type="ARBA" id="ARBA00023242"/>
    </source>
</evidence>
<organism evidence="10 11">
    <name type="scientific">Mucor flavus</name>
    <dbReference type="NCBI Taxonomy" id="439312"/>
    <lineage>
        <taxon>Eukaryota</taxon>
        <taxon>Fungi</taxon>
        <taxon>Fungi incertae sedis</taxon>
        <taxon>Mucoromycota</taxon>
        <taxon>Mucoromycotina</taxon>
        <taxon>Mucoromycetes</taxon>
        <taxon>Mucorales</taxon>
        <taxon>Mucorineae</taxon>
        <taxon>Mucoraceae</taxon>
        <taxon>Mucor</taxon>
    </lineage>
</organism>
<feature type="compositionally biased region" description="Polar residues" evidence="6">
    <location>
        <begin position="544"/>
        <end position="553"/>
    </location>
</feature>
<dbReference type="InterPro" id="IPR056467">
    <property type="entry name" value="eWH_GTF3C1"/>
</dbReference>
<keyword evidence="5" id="KW-0539">Nucleus</keyword>
<protein>
    <recommendedName>
        <fullName evidence="12">B-block binding subunit of TFIIIC domain-containing protein</fullName>
    </recommendedName>
</protein>
<keyword evidence="4" id="KW-0804">Transcription</keyword>
<evidence type="ECO:0000256" key="2">
    <source>
        <dbReference type="ARBA" id="ARBA00022553"/>
    </source>
</evidence>
<feature type="region of interest" description="Disordered" evidence="6">
    <location>
        <begin position="647"/>
        <end position="668"/>
    </location>
</feature>
<evidence type="ECO:0000256" key="1">
    <source>
        <dbReference type="ARBA" id="ARBA00004123"/>
    </source>
</evidence>
<feature type="domain" description="Transcription factor tau subunit sfc3/Tfc3 C-terminal" evidence="8">
    <location>
        <begin position="1154"/>
        <end position="1468"/>
    </location>
</feature>
<dbReference type="PANTHER" id="PTHR15180:SF1">
    <property type="entry name" value="GENERAL TRANSCRIPTION FACTOR 3C POLYPEPTIDE 1"/>
    <property type="match status" value="1"/>
</dbReference>
<evidence type="ECO:0000313" key="10">
    <source>
        <dbReference type="EMBL" id="GAA5815892.1"/>
    </source>
</evidence>
<dbReference type="Pfam" id="PF24101">
    <property type="entry name" value="WHD_GTF3C1"/>
    <property type="match status" value="1"/>
</dbReference>
<dbReference type="Proteomes" id="UP001473302">
    <property type="component" value="Unassembled WGS sequence"/>
</dbReference>
<dbReference type="InterPro" id="IPR007309">
    <property type="entry name" value="TFIIIC_Bblock-bd"/>
</dbReference>
<comment type="caution">
    <text evidence="10">The sequence shown here is derived from an EMBL/GenBank/DDBJ whole genome shotgun (WGS) entry which is preliminary data.</text>
</comment>
<feature type="domain" description="GTF3C1 extended winged-helix" evidence="9">
    <location>
        <begin position="673"/>
        <end position="775"/>
    </location>
</feature>
<evidence type="ECO:0000256" key="3">
    <source>
        <dbReference type="ARBA" id="ARBA00023125"/>
    </source>
</evidence>
<dbReference type="Pfam" id="PF20222">
    <property type="entry name" value="DUF6581"/>
    <property type="match status" value="1"/>
</dbReference>
<evidence type="ECO:0000256" key="6">
    <source>
        <dbReference type="SAM" id="MobiDB-lite"/>
    </source>
</evidence>
<reference evidence="10 11" key="1">
    <citation type="submission" date="2024-04" db="EMBL/GenBank/DDBJ databases">
        <title>genome sequences of Mucor flavus KT1a and Helicostylum pulchrum KT1b strains isolated from the surface of a dry-aged beef.</title>
        <authorList>
            <person name="Toyotome T."/>
            <person name="Hosono M."/>
            <person name="Torimaru M."/>
            <person name="Fukuda K."/>
            <person name="Mikami N."/>
        </authorList>
    </citation>
    <scope>NUCLEOTIDE SEQUENCE [LARGE SCALE GENOMIC DNA]</scope>
    <source>
        <strain evidence="10 11">KT1a</strain>
    </source>
</reference>
<dbReference type="Pfam" id="PF04182">
    <property type="entry name" value="B-block_TFIIIC"/>
    <property type="match status" value="1"/>
</dbReference>
<keyword evidence="3" id="KW-0238">DNA-binding</keyword>
<sequence>MNENVIYNLIDEIALEGEKEYRLLLKYLKNETPIDPLTLTFQEMQLKSKSSSVVVKASQDAQDHSMFGSSKIDKKSLSDTQIVLLNLIAKSKRNGIRQSEITEELGIDPKTMFYHLKRLESSDLIVKVSIYKGPGNQINVYLKRFAPQKGEEEEESSDFYRIENLQTDIIKHLTNAKNNIMSLQGLIEALGFYSQRQARWARIRINKLHDKGVIEKVFAHDGATRIASVQLPKTSSIKDSANDPDPIQGEDSVKNHVSIPGEDSTPMQGITNTTTTKQRKENLFRDLPAEYQFYLDIVAASEKGLVRQELVAKHPSIDPVAIQLFLESVIAQPATKEHEKYCVYRSEELAGKIRIYRYFSSDGWKEFNKKLGKQVTEHQATTAIVSPVLEEPPSINYIGESYKILPSTKVSPCRQKNKKRDNSEGGSVPDSPAKKSRTRSKKTTDTSNEIPVPVKKKVTRKRGVQRESSTDPSQTSVELQEPKTKRVAHSKEDHVEESSKSLEPSQPLDTNVEPGNTPATGASVMPIELLQSLPSDSTRKQPSRTRNNITSYFQRKKPINPEPIHLDQPETNLPEPISVDQSETSVPESISAEQQELHDSGEPIVQLVISMDTQSNLEEEASSSTEPQPTSNEKITLDTITVEQPNTQITQSNPVPVQRSQSKKSRPTFAEINSTKLRRRKIMLDMMEQQHIRELNSTTWKEFNEIEMSTPGGQKMAQATFTKMAKQLHAEKKLTVYVSTIQKFYGVTEIKTFLLHKSVSPESEEMKQFILEYRDGKPVDRGKKRNFKKVVVEGLSPIVKPLKVENPAKRYGWIKSQWVRARKLHESLMQYYLHSDRNDRIIDMTEYTKRIPIEIIICLCSTLPYSEQEFRDFLDDPNNAKVLLYQLPENIKSLIFLSKQRIRFIIRSLIRVLEALGVMEPIHIVKPDVFTVAPRYKLSQEGMIRDYAFKDRAVVKTMPLQNLQDVNNFWDELYEVCIYPTRYRTEQDEKELLESINMDDPLYNIHVRRRWVVDVAVSQKQKELLDSFIDFETKTIPSDCVALRMRLGQETGLPASRIRAYYNGILGAFTKIRNRDEKLKLKEQKRVAMTSDPTINDLMLASFESRKVDAVVEHKEDEQFVRSTFVGSRKLRKLRIPVKPDAGKNYTDSGPKRHNFSEIEKDLLIYSYCIMKTRSKDSSFFWTPATLILPNRTKMQCRRVFNSITRCNPDLIIKIESLKSKWERYYREGLERQEIEDKDRWNTYSFDLRSYVEYFIRRMLEDEKNMDIICKHPLPLRYEDLQKYYFISRDKQHIIEAKKITDNREFSVQTFNDTIYDTSGVITRGTIDDISIELVKILMKMLLVTPNSSYDASKAFKLMSQYPVNIIEKATEDLRLEGLIIKDKSRYDRIPGRAFNVSEKYLLLAEGVIPFGLIDAARSYYNTLLTNETMDLQELSSGMAASLLDLVSQKKIELYDQQVAKLREMYVFGDLDLFIKKTDRLPSVKPMDKPGYLNTKIKMLDSAETKAILQKIEGRLANNTYEAIKNFKENGGSLDDIMTYFGDKCDKKDICNVLYSLMRHEPPLVRVVGFKQLRYVATEFCAPWFIQGSEDSTLLNPLMWNDVSGKVIESALDGCAKAVISHILLLPGISHTNLLKKFEGFFSEYELYTLMRYLVDNKTVIARKVQRLGAKKPSIFEKRPVASVSQPFDLMNNNETLDHSMGNHYEDKLKTAIAIFSNCPDLTENIITRVAILFIVAMGPYVGTLAREVILDRKSRYFVA</sequence>
<dbReference type="CDD" id="cd00090">
    <property type="entry name" value="HTH_ARSR"/>
    <property type="match status" value="1"/>
</dbReference>
<dbReference type="InterPro" id="IPR044210">
    <property type="entry name" value="Tfc3-like"/>
</dbReference>
<feature type="compositionally biased region" description="Polar residues" evidence="6">
    <location>
        <begin position="501"/>
        <end position="520"/>
    </location>
</feature>
<evidence type="ECO:0000259" key="8">
    <source>
        <dbReference type="Pfam" id="PF20222"/>
    </source>
</evidence>
<dbReference type="InterPro" id="IPR036388">
    <property type="entry name" value="WH-like_DNA-bd_sf"/>
</dbReference>
<evidence type="ECO:0000256" key="4">
    <source>
        <dbReference type="ARBA" id="ARBA00023163"/>
    </source>
</evidence>
<evidence type="ECO:0000313" key="11">
    <source>
        <dbReference type="Proteomes" id="UP001473302"/>
    </source>
</evidence>
<dbReference type="InterPro" id="IPR036390">
    <property type="entry name" value="WH_DNA-bd_sf"/>
</dbReference>
<feature type="compositionally biased region" description="Basic residues" evidence="6">
    <location>
        <begin position="454"/>
        <end position="463"/>
    </location>
</feature>